<organism evidence="1 2">
    <name type="scientific">Dyella nitratireducens</name>
    <dbReference type="NCBI Taxonomy" id="1849580"/>
    <lineage>
        <taxon>Bacteria</taxon>
        <taxon>Pseudomonadati</taxon>
        <taxon>Pseudomonadota</taxon>
        <taxon>Gammaproteobacteria</taxon>
        <taxon>Lysobacterales</taxon>
        <taxon>Rhodanobacteraceae</taxon>
        <taxon>Dyella</taxon>
    </lineage>
</organism>
<accession>A0ABQ1FMF3</accession>
<gene>
    <name evidence="1" type="ORF">GCM10010981_04780</name>
</gene>
<keyword evidence="2" id="KW-1185">Reference proteome</keyword>
<sequence>MIDALSTMSSYRPSFQEIQGYSDSIAKRIVIPAKAGIHRQYEAWIPAFAGMTSRSEAALS</sequence>
<comment type="caution">
    <text evidence="1">The sequence shown here is derived from an EMBL/GenBank/DDBJ whole genome shotgun (WGS) entry which is preliminary data.</text>
</comment>
<name>A0ABQ1FMF3_9GAMM</name>
<reference evidence="2" key="1">
    <citation type="journal article" date="2019" name="Int. J. Syst. Evol. Microbiol.">
        <title>The Global Catalogue of Microorganisms (GCM) 10K type strain sequencing project: providing services to taxonomists for standard genome sequencing and annotation.</title>
        <authorList>
            <consortium name="The Broad Institute Genomics Platform"/>
            <consortium name="The Broad Institute Genome Sequencing Center for Infectious Disease"/>
            <person name="Wu L."/>
            <person name="Ma J."/>
        </authorList>
    </citation>
    <scope>NUCLEOTIDE SEQUENCE [LARGE SCALE GENOMIC DNA]</scope>
    <source>
        <strain evidence="2">CGMCC 1.15439</strain>
    </source>
</reference>
<evidence type="ECO:0000313" key="1">
    <source>
        <dbReference type="EMBL" id="GGA19820.1"/>
    </source>
</evidence>
<evidence type="ECO:0000313" key="2">
    <source>
        <dbReference type="Proteomes" id="UP000620046"/>
    </source>
</evidence>
<protein>
    <submittedName>
        <fullName evidence="1">Uncharacterized protein</fullName>
    </submittedName>
</protein>
<proteinExistence type="predicted"/>
<dbReference type="EMBL" id="BMJA01000001">
    <property type="protein sequence ID" value="GGA19820.1"/>
    <property type="molecule type" value="Genomic_DNA"/>
</dbReference>
<dbReference type="Proteomes" id="UP000620046">
    <property type="component" value="Unassembled WGS sequence"/>
</dbReference>